<evidence type="ECO:0000256" key="4">
    <source>
        <dbReference type="ARBA" id="ARBA00022448"/>
    </source>
</evidence>
<dbReference type="InterPro" id="IPR035906">
    <property type="entry name" value="MetI-like_sf"/>
</dbReference>
<dbReference type="InterPro" id="IPR000515">
    <property type="entry name" value="MetI-like"/>
</dbReference>
<keyword evidence="7 10" id="KW-0812">Transmembrane</keyword>
<keyword evidence="6" id="KW-0592">Phosphate transport</keyword>
<dbReference type="GO" id="GO:0005315">
    <property type="term" value="F:phosphate transmembrane transporter activity"/>
    <property type="evidence" value="ECO:0007669"/>
    <property type="project" value="InterPro"/>
</dbReference>
<feature type="transmembrane region" description="Helical" evidence="10">
    <location>
        <begin position="332"/>
        <end position="353"/>
    </location>
</feature>
<feature type="transmembrane region" description="Helical" evidence="10">
    <location>
        <begin position="179"/>
        <end position="206"/>
    </location>
</feature>
<dbReference type="Gene3D" id="1.10.3720.10">
    <property type="entry name" value="MetI-like"/>
    <property type="match status" value="1"/>
</dbReference>
<evidence type="ECO:0000256" key="7">
    <source>
        <dbReference type="ARBA" id="ARBA00022692"/>
    </source>
</evidence>
<evidence type="ECO:0000256" key="6">
    <source>
        <dbReference type="ARBA" id="ARBA00022592"/>
    </source>
</evidence>
<name>A0A7X5UV38_9PSEU</name>
<keyword evidence="4" id="KW-0813">Transport</keyword>
<keyword evidence="9 10" id="KW-0472">Membrane</keyword>
<evidence type="ECO:0000256" key="2">
    <source>
        <dbReference type="ARBA" id="ARBA00004651"/>
    </source>
</evidence>
<evidence type="ECO:0000256" key="8">
    <source>
        <dbReference type="ARBA" id="ARBA00022989"/>
    </source>
</evidence>
<accession>A0A7X5UV38</accession>
<comment type="subcellular location">
    <subcellularLocation>
        <location evidence="2 10">Cell membrane</location>
        <topology evidence="2 10">Multi-pass membrane protein</topology>
    </subcellularLocation>
</comment>
<evidence type="ECO:0000256" key="3">
    <source>
        <dbReference type="ARBA" id="ARBA00007069"/>
    </source>
</evidence>
<evidence type="ECO:0000256" key="1">
    <source>
        <dbReference type="ARBA" id="ARBA00003510"/>
    </source>
</evidence>
<evidence type="ECO:0000256" key="5">
    <source>
        <dbReference type="ARBA" id="ARBA00022475"/>
    </source>
</evidence>
<dbReference type="NCBIfam" id="TIGR00974">
    <property type="entry name" value="3a0107s02c"/>
    <property type="match status" value="1"/>
</dbReference>
<comment type="caution">
    <text evidence="12">The sequence shown here is derived from an EMBL/GenBank/DDBJ whole genome shotgun (WGS) entry which is preliminary data.</text>
</comment>
<evidence type="ECO:0000256" key="10">
    <source>
        <dbReference type="RuleBase" id="RU363043"/>
    </source>
</evidence>
<dbReference type="EMBL" id="JAAOYM010000003">
    <property type="protein sequence ID" value="NIJ14837.1"/>
    <property type="molecule type" value="Genomic_DNA"/>
</dbReference>
<feature type="transmembrane region" description="Helical" evidence="10">
    <location>
        <begin position="87"/>
        <end position="117"/>
    </location>
</feature>
<dbReference type="InterPro" id="IPR051408">
    <property type="entry name" value="Phosphate_transprt_permease"/>
</dbReference>
<feature type="transmembrane region" description="Helical" evidence="10">
    <location>
        <begin position="212"/>
        <end position="229"/>
    </location>
</feature>
<reference evidence="12 13" key="1">
    <citation type="submission" date="2020-03" db="EMBL/GenBank/DDBJ databases">
        <title>Sequencing the genomes of 1000 actinobacteria strains.</title>
        <authorList>
            <person name="Klenk H.-P."/>
        </authorList>
    </citation>
    <scope>NUCLEOTIDE SEQUENCE [LARGE SCALE GENOMIC DNA]</scope>
    <source>
        <strain evidence="12 13">DSM 45685</strain>
    </source>
</reference>
<protein>
    <recommendedName>
        <fullName evidence="10">Phosphate transport system permease protein PstA</fullName>
    </recommendedName>
</protein>
<evidence type="ECO:0000256" key="9">
    <source>
        <dbReference type="ARBA" id="ARBA00023136"/>
    </source>
</evidence>
<proteinExistence type="inferred from homology"/>
<dbReference type="PANTHER" id="PTHR42922">
    <property type="entry name" value="PHOSPHATE TRANSPORT SYSTEM PERMEASE PROTEIN PSTA"/>
    <property type="match status" value="1"/>
</dbReference>
<feature type="transmembrane region" description="Helical" evidence="10">
    <location>
        <begin position="137"/>
        <end position="167"/>
    </location>
</feature>
<gene>
    <name evidence="12" type="ORF">FHU38_005245</name>
</gene>
<dbReference type="GO" id="GO:0035435">
    <property type="term" value="P:phosphate ion transmembrane transport"/>
    <property type="evidence" value="ECO:0007669"/>
    <property type="project" value="InterPro"/>
</dbReference>
<keyword evidence="8 10" id="KW-1133">Transmembrane helix</keyword>
<evidence type="ECO:0000313" key="13">
    <source>
        <dbReference type="Proteomes" id="UP000545493"/>
    </source>
</evidence>
<dbReference type="AlphaFoldDB" id="A0A7X5UV38"/>
<evidence type="ECO:0000259" key="11">
    <source>
        <dbReference type="PROSITE" id="PS50928"/>
    </source>
</evidence>
<evidence type="ECO:0000313" key="12">
    <source>
        <dbReference type="EMBL" id="NIJ14837.1"/>
    </source>
</evidence>
<keyword evidence="13" id="KW-1185">Reference proteome</keyword>
<dbReference type="Pfam" id="PF00528">
    <property type="entry name" value="BPD_transp_1"/>
    <property type="match status" value="1"/>
</dbReference>
<feature type="domain" description="ABC transmembrane type-1" evidence="11">
    <location>
        <begin position="142"/>
        <end position="350"/>
    </location>
</feature>
<dbReference type="SUPFAM" id="SSF161098">
    <property type="entry name" value="MetI-like"/>
    <property type="match status" value="1"/>
</dbReference>
<feature type="transmembrane region" description="Helical" evidence="10">
    <location>
        <begin position="33"/>
        <end position="51"/>
    </location>
</feature>
<dbReference type="RefSeq" id="WP_167177322.1">
    <property type="nucleotide sequence ID" value="NZ_JAAOYM010000003.1"/>
</dbReference>
<dbReference type="GO" id="GO:0005886">
    <property type="term" value="C:plasma membrane"/>
    <property type="evidence" value="ECO:0007669"/>
    <property type="project" value="UniProtKB-SubCell"/>
</dbReference>
<dbReference type="CDD" id="cd06261">
    <property type="entry name" value="TM_PBP2"/>
    <property type="match status" value="1"/>
</dbReference>
<sequence length="363" mass="38409">MPTPTTSREPGQPDLYAPLTGVPLTHGQLPRGASVGTLAATVLAAGALVLFGDWNVAATAVLAAVTYTVAIYVWSRAVEGRRKAVDRLVTAVVTCAFLLALLPLISVIVTVVSKGIARFDVEFFTYSMRGVVGEGGGVYHAIMGTLIITGLATVISVPVGMLTAIYLVEYGRGRLAKAITFFVDVMTGIPSIVAGLFAYALFALIFGPGIRMGIMGAIALSVLMVPVVVRSTEEMLKLVPNELREASYALAVPKWRTILKVVLPTALAGIATGVTLAIARVIGETAPLLVTVGITSSDNFDPFDGRMATLSVFSYYQYVTPGYPPEPALERAWAAALLLIIIVMLLNLVARLISRLFAPKTRG</sequence>
<dbReference type="PANTHER" id="PTHR42922:SF1">
    <property type="entry name" value="PHOSPHATE TRANSPORT SYSTEM PERMEASE PROTEIN PSTA"/>
    <property type="match status" value="1"/>
</dbReference>
<feature type="transmembrane region" description="Helical" evidence="10">
    <location>
        <begin position="57"/>
        <end position="75"/>
    </location>
</feature>
<dbReference type="InterPro" id="IPR005672">
    <property type="entry name" value="Phosphate_PstA"/>
</dbReference>
<comment type="similarity">
    <text evidence="3 10">Belongs to the binding-protein-dependent transport system permease family. CysTW subfamily.</text>
</comment>
<comment type="function">
    <text evidence="1">Part of the binding-protein-dependent transport system for phosphate; probably responsible for the translocation of the substrate across the membrane.</text>
</comment>
<dbReference type="Proteomes" id="UP000545493">
    <property type="component" value="Unassembled WGS sequence"/>
</dbReference>
<organism evidence="12 13">
    <name type="scientific">Saccharomonospora amisosensis</name>
    <dbReference type="NCBI Taxonomy" id="1128677"/>
    <lineage>
        <taxon>Bacteria</taxon>
        <taxon>Bacillati</taxon>
        <taxon>Actinomycetota</taxon>
        <taxon>Actinomycetes</taxon>
        <taxon>Pseudonocardiales</taxon>
        <taxon>Pseudonocardiaceae</taxon>
        <taxon>Saccharomonospora</taxon>
    </lineage>
</organism>
<keyword evidence="5 10" id="KW-1003">Cell membrane</keyword>
<dbReference type="PROSITE" id="PS50928">
    <property type="entry name" value="ABC_TM1"/>
    <property type="match status" value="1"/>
</dbReference>
<feature type="transmembrane region" description="Helical" evidence="10">
    <location>
        <begin position="261"/>
        <end position="282"/>
    </location>
</feature>